<name>A0ABQ2K285_9SPHN</name>
<evidence type="ECO:0000259" key="1">
    <source>
        <dbReference type="Pfam" id="PF01609"/>
    </source>
</evidence>
<feature type="domain" description="Transposase IS4-like" evidence="1">
    <location>
        <begin position="306"/>
        <end position="434"/>
    </location>
</feature>
<comment type="caution">
    <text evidence="3">The sequence shown here is derived from an EMBL/GenBank/DDBJ whole genome shotgun (WGS) entry which is preliminary data.</text>
</comment>
<evidence type="ECO:0000313" key="4">
    <source>
        <dbReference type="Proteomes" id="UP000605099"/>
    </source>
</evidence>
<dbReference type="Pfam" id="PF01609">
    <property type="entry name" value="DDE_Tnp_1"/>
    <property type="match status" value="1"/>
</dbReference>
<dbReference type="NCBIfam" id="NF033593">
    <property type="entry name" value="transpos_ISNCY_1"/>
    <property type="match status" value="1"/>
</dbReference>
<proteinExistence type="predicted"/>
<dbReference type="EMBL" id="BMLK01000084">
    <property type="protein sequence ID" value="GGN63356.1"/>
    <property type="molecule type" value="Genomic_DNA"/>
</dbReference>
<evidence type="ECO:0000259" key="2">
    <source>
        <dbReference type="Pfam" id="PF05598"/>
    </source>
</evidence>
<dbReference type="PANTHER" id="PTHR33803">
    <property type="entry name" value="IS1478 TRANSPOSASE"/>
    <property type="match status" value="1"/>
</dbReference>
<dbReference type="Pfam" id="PF05598">
    <property type="entry name" value="DUF772"/>
    <property type="match status" value="1"/>
</dbReference>
<dbReference type="InterPro" id="IPR008490">
    <property type="entry name" value="Transposase_InsH_N"/>
</dbReference>
<keyword evidence="4" id="KW-1185">Reference proteome</keyword>
<protein>
    <submittedName>
        <fullName evidence="3">Transposase</fullName>
    </submittedName>
</protein>
<organism evidence="3 4">
    <name type="scientific">Novosphingobium indicum</name>
    <dbReference type="NCBI Taxonomy" id="462949"/>
    <lineage>
        <taxon>Bacteria</taxon>
        <taxon>Pseudomonadati</taxon>
        <taxon>Pseudomonadota</taxon>
        <taxon>Alphaproteobacteria</taxon>
        <taxon>Sphingomonadales</taxon>
        <taxon>Sphingomonadaceae</taxon>
        <taxon>Novosphingobium</taxon>
    </lineage>
</organism>
<feature type="domain" description="Transposase InsH N-terminal" evidence="2">
    <location>
        <begin position="43"/>
        <end position="111"/>
    </location>
</feature>
<dbReference type="PANTHER" id="PTHR33803:SF3">
    <property type="entry name" value="BLL1974 PROTEIN"/>
    <property type="match status" value="1"/>
</dbReference>
<evidence type="ECO:0000313" key="3">
    <source>
        <dbReference type="EMBL" id="GGN63356.1"/>
    </source>
</evidence>
<sequence>MRQKRIIQSSLFDLFADHQIGRELKAISGWLDAHPELLPLLAADLGEAGIKDTGRQGLPVESVLRCAVLKQYRQLSYEELAFHLEDSCSFRAFARLPLALRPKKSVLQKTISRIGAQTWEQVNQALLRDARQEKLERGTLVRIDSTVCEALMHAPSDSSLLCDSVRVMTRLLKQAASLPGGTAIVWRNRQRLARKRALAIRYSRGKDKKARLYRDLIDATQATMASLRSLALHLGSSIESAAWRLEVEHYLSLIERVIDQSRRRVFAGERVPTADKLVSLFEPHAEIIVKGGRDVQYGHKLNFSTGKSGMILDVVIEDGNPADAARFLPMLERHVAMYGEPPRQSAADGGFASRDNLKQAKAIGVRDVAFHKKCGLRIEDMAKSKWVYRQLRNFRAGIEAGISCLKRAYGLTRCTWRGIEHFKSYVWSSVVANNLAIFARLKPT</sequence>
<dbReference type="Proteomes" id="UP000605099">
    <property type="component" value="Unassembled WGS sequence"/>
</dbReference>
<dbReference type="InterPro" id="IPR002559">
    <property type="entry name" value="Transposase_11"/>
</dbReference>
<gene>
    <name evidence="3" type="primary">TRm17</name>
    <name evidence="3" type="ORF">GCM10011349_47830</name>
</gene>
<accession>A0ABQ2K285</accession>
<reference evidence="4" key="1">
    <citation type="journal article" date="2019" name="Int. J. Syst. Evol. Microbiol.">
        <title>The Global Catalogue of Microorganisms (GCM) 10K type strain sequencing project: providing services to taxonomists for standard genome sequencing and annotation.</title>
        <authorList>
            <consortium name="The Broad Institute Genomics Platform"/>
            <consortium name="The Broad Institute Genome Sequencing Center for Infectious Disease"/>
            <person name="Wu L."/>
            <person name="Ma J."/>
        </authorList>
    </citation>
    <scope>NUCLEOTIDE SEQUENCE [LARGE SCALE GENOMIC DNA]</scope>
    <source>
        <strain evidence="4">CGMCC 1.6784</strain>
    </source>
</reference>
<dbReference type="RefSeq" id="WP_188824022.1">
    <property type="nucleotide sequence ID" value="NZ_BMLK01000084.1"/>
</dbReference>